<organism evidence="2 3">
    <name type="scientific">Geospiza parvula</name>
    <name type="common">Small tree-finch</name>
    <name type="synonym">Camarhynchus parvulus</name>
    <dbReference type="NCBI Taxonomy" id="87175"/>
    <lineage>
        <taxon>Eukaryota</taxon>
        <taxon>Metazoa</taxon>
        <taxon>Chordata</taxon>
        <taxon>Craniata</taxon>
        <taxon>Vertebrata</taxon>
        <taxon>Euteleostomi</taxon>
        <taxon>Archelosauria</taxon>
        <taxon>Archosauria</taxon>
        <taxon>Dinosauria</taxon>
        <taxon>Saurischia</taxon>
        <taxon>Theropoda</taxon>
        <taxon>Coelurosauria</taxon>
        <taxon>Aves</taxon>
        <taxon>Neognathae</taxon>
        <taxon>Neoaves</taxon>
        <taxon>Telluraves</taxon>
        <taxon>Australaves</taxon>
        <taxon>Passeriformes</taxon>
        <taxon>Thraupidae</taxon>
        <taxon>Camarhynchus</taxon>
    </lineage>
</organism>
<dbReference type="AlphaFoldDB" id="A0A8C3MWU7"/>
<dbReference type="GO" id="GO:0005730">
    <property type="term" value="C:nucleolus"/>
    <property type="evidence" value="ECO:0007669"/>
    <property type="project" value="TreeGrafter"/>
</dbReference>
<protein>
    <submittedName>
        <fullName evidence="2">Uncharacterized protein</fullName>
    </submittedName>
</protein>
<evidence type="ECO:0000256" key="1">
    <source>
        <dbReference type="SAM" id="MobiDB-lite"/>
    </source>
</evidence>
<proteinExistence type="predicted"/>
<feature type="region of interest" description="Disordered" evidence="1">
    <location>
        <begin position="175"/>
        <end position="211"/>
    </location>
</feature>
<evidence type="ECO:0000313" key="3">
    <source>
        <dbReference type="Proteomes" id="UP000694382"/>
    </source>
</evidence>
<reference evidence="2" key="3">
    <citation type="submission" date="2025-09" db="UniProtKB">
        <authorList>
            <consortium name="Ensembl"/>
        </authorList>
    </citation>
    <scope>IDENTIFICATION</scope>
</reference>
<dbReference type="InterPro" id="IPR031389">
    <property type="entry name" value="RBIS"/>
</dbReference>
<dbReference type="GO" id="GO:0042254">
    <property type="term" value="P:ribosome biogenesis"/>
    <property type="evidence" value="ECO:0007669"/>
    <property type="project" value="InterPro"/>
</dbReference>
<feature type="region of interest" description="Disordered" evidence="1">
    <location>
        <begin position="12"/>
        <end position="85"/>
    </location>
</feature>
<reference evidence="2" key="2">
    <citation type="submission" date="2025-08" db="UniProtKB">
        <authorList>
            <consortium name="Ensembl"/>
        </authorList>
    </citation>
    <scope>IDENTIFICATION</scope>
</reference>
<feature type="compositionally biased region" description="Polar residues" evidence="1">
    <location>
        <begin position="177"/>
        <end position="193"/>
    </location>
</feature>
<dbReference type="Proteomes" id="UP000694382">
    <property type="component" value="Chromosome 2"/>
</dbReference>
<keyword evidence="3" id="KW-1185">Reference proteome</keyword>
<dbReference type="PANTHER" id="PTHR35544">
    <property type="entry name" value="RIBOSOMAL BIOGENESIS FACTOR"/>
    <property type="match status" value="1"/>
</dbReference>
<dbReference type="Pfam" id="PF15679">
    <property type="entry name" value="DUF4665"/>
    <property type="match status" value="1"/>
</dbReference>
<dbReference type="PANTHER" id="PTHR35544:SF4">
    <property type="entry name" value="RIBOSOMAL BIOGENESIS FACTOR"/>
    <property type="match status" value="1"/>
</dbReference>
<dbReference type="Ensembl" id="ENSCPVT00000012959.2">
    <property type="protein sequence ID" value="ENSCPVP00000012395.1"/>
    <property type="gene ID" value="ENSCPVG00000009083.2"/>
</dbReference>
<accession>A0A8C3MWU7</accession>
<reference evidence="2" key="1">
    <citation type="submission" date="2020-02" db="EMBL/GenBank/DDBJ databases">
        <authorList>
            <person name="Enbody D E."/>
            <person name="Pettersson E M."/>
        </authorList>
    </citation>
    <scope>NUCLEOTIDE SEQUENCE [LARGE SCALE GENOMIC DNA]</scope>
</reference>
<name>A0A8C3MWU7_GEOPR</name>
<sequence length="211" mass="21890">AGACGNAELWTQRLGCGSTPRNSQPSRAAKAGCEGAGEASRAGPRLTPGPDREGTGTAPLRLSRSPVRLHSAHPRRRTPPAGPAWRCGPLAAPCVTAPYDVTRPRAAAAAMGKSRGGAAKAGSVFRIARSGVLKAKAKGKARPVTSGLKQINIKNAEKVTTINKAFAEVQKEIRQLSKGTTAEPQNTQQVSTNLEEEPANVDAATSLLSQL</sequence>
<evidence type="ECO:0000313" key="2">
    <source>
        <dbReference type="Ensembl" id="ENSCPVP00000012395.1"/>
    </source>
</evidence>
<feature type="compositionally biased region" description="Low complexity" evidence="1">
    <location>
        <begin position="28"/>
        <end position="39"/>
    </location>
</feature>